<comment type="similarity">
    <text evidence="2 11">Belongs to the fatty acyl-CoA reductase family.</text>
</comment>
<dbReference type="FunFam" id="3.40.50.720:FF:000143">
    <property type="entry name" value="Fatty acyl-CoA reductase"/>
    <property type="match status" value="1"/>
</dbReference>
<dbReference type="PANTHER" id="PTHR11011:SF60">
    <property type="entry name" value="FATTY ACYL-COA REDUCTASE-RELATED"/>
    <property type="match status" value="1"/>
</dbReference>
<feature type="domain" description="Thioester reductase (TE)" evidence="13">
    <location>
        <begin position="12"/>
        <end position="303"/>
    </location>
</feature>
<dbReference type="EC" id="1.2.1.84" evidence="11"/>
<dbReference type="SUPFAM" id="SSF51735">
    <property type="entry name" value="NAD(P)-binding Rossmann-fold domains"/>
    <property type="match status" value="1"/>
</dbReference>
<dbReference type="Pfam" id="PF03015">
    <property type="entry name" value="Sterile"/>
    <property type="match status" value="1"/>
</dbReference>
<dbReference type="OrthoDB" id="429813at2759"/>
<keyword evidence="6 11" id="KW-1133">Transmembrane helix</keyword>
<gene>
    <name evidence="14" type="primary">Far2_4</name>
    <name evidence="14" type="ORF">c0_g1_i3</name>
</gene>
<sequence length="531" mass="60656">MQSFYENKRVFITGGSGFLGRVIIEHLLRKTEVKCIYMLIRPKHDTTSEERLKKILSGPVNEFFYGLIINNYIYSVTQQLFAKVRELKPQLHTLITPINGDCTQPNLGISPEDREVLTTYVDIVIHSAATIRFNEPLYNALILNVGAIKSVLALAKEMSQLKSFVHVSTAYSNCILPHIEEKFYPEIIGITANKALKMAEYLGPELTNNLAKDLLGNFPNTYTFTKALAEELILTEAGTLPICIFRPVIITSTYAEPTPGWVDNYAGATGALYATAQGTLRVLYIHSNKPSLLVPVDFCANIILACGYKTAQQEMIEKEKSEPVIYNFVPDESNKITWGTVADKGTHYARKYPFSNTFWYPFLLKVQTQRLATILAFLLHTIPSYMQDMLLRLRGEKTRMVLLCQKQEQFLQVLNYFKTNAWTHGTTNTKNLWQSLTPAEQSNFNFNMSGVCWKQYLDDIAFGLQRYLVREDDATMLKAKKRLRKLQFIHQSLLALIVTGLTLLVFTVTFYCLEQRYFNTNYFSTIKIFAK</sequence>
<dbReference type="GO" id="GO:0080019">
    <property type="term" value="F:alcohol-forming very long-chain fatty acyl-CoA reductase activity"/>
    <property type="evidence" value="ECO:0007669"/>
    <property type="project" value="InterPro"/>
</dbReference>
<dbReference type="GO" id="GO:0035336">
    <property type="term" value="P:long-chain fatty-acyl-CoA metabolic process"/>
    <property type="evidence" value="ECO:0007669"/>
    <property type="project" value="TreeGrafter"/>
</dbReference>
<evidence type="ECO:0000256" key="7">
    <source>
        <dbReference type="ARBA" id="ARBA00023002"/>
    </source>
</evidence>
<evidence type="ECO:0000256" key="4">
    <source>
        <dbReference type="ARBA" id="ARBA00022692"/>
    </source>
</evidence>
<keyword evidence="3 11" id="KW-0444">Lipid biosynthesis</keyword>
<dbReference type="GO" id="GO:0016020">
    <property type="term" value="C:membrane"/>
    <property type="evidence" value="ECO:0007669"/>
    <property type="project" value="UniProtKB-SubCell"/>
</dbReference>
<dbReference type="InterPro" id="IPR013120">
    <property type="entry name" value="FAR_NAD-bd"/>
</dbReference>
<evidence type="ECO:0000313" key="14">
    <source>
        <dbReference type="EMBL" id="JAI47518.1"/>
    </source>
</evidence>
<evidence type="ECO:0000256" key="2">
    <source>
        <dbReference type="ARBA" id="ARBA00005928"/>
    </source>
</evidence>
<evidence type="ECO:0000256" key="3">
    <source>
        <dbReference type="ARBA" id="ARBA00022516"/>
    </source>
</evidence>
<evidence type="ECO:0000256" key="10">
    <source>
        <dbReference type="ARBA" id="ARBA00052530"/>
    </source>
</evidence>
<comment type="subcellular location">
    <subcellularLocation>
        <location evidence="1">Membrane</location>
        <topology evidence="1">Multi-pass membrane protein</topology>
    </subcellularLocation>
</comment>
<evidence type="ECO:0000256" key="6">
    <source>
        <dbReference type="ARBA" id="ARBA00022989"/>
    </source>
</evidence>
<feature type="transmembrane region" description="Helical" evidence="11">
    <location>
        <begin position="488"/>
        <end position="511"/>
    </location>
</feature>
<proteinExistence type="inferred from homology"/>
<dbReference type="AlphaFoldDB" id="A0A0K8W8I9"/>
<dbReference type="InterPro" id="IPR033640">
    <property type="entry name" value="FAR_C"/>
</dbReference>
<dbReference type="Gene3D" id="3.40.50.720">
    <property type="entry name" value="NAD(P)-binding Rossmann-like Domain"/>
    <property type="match status" value="1"/>
</dbReference>
<keyword evidence="9 11" id="KW-0472">Membrane</keyword>
<dbReference type="CDD" id="cd09071">
    <property type="entry name" value="FAR_C"/>
    <property type="match status" value="1"/>
</dbReference>
<name>A0A0K8W8I9_BACLA</name>
<dbReference type="GO" id="GO:0102965">
    <property type="term" value="F:alcohol-forming long-chain fatty acyl-CoA reductase activity"/>
    <property type="evidence" value="ECO:0007669"/>
    <property type="project" value="UniProtKB-EC"/>
</dbReference>
<organism evidence="14">
    <name type="scientific">Bactrocera latifrons</name>
    <name type="common">Malaysian fruit fly</name>
    <name type="synonym">Chaetodacus latifrons</name>
    <dbReference type="NCBI Taxonomy" id="174628"/>
    <lineage>
        <taxon>Eukaryota</taxon>
        <taxon>Metazoa</taxon>
        <taxon>Ecdysozoa</taxon>
        <taxon>Arthropoda</taxon>
        <taxon>Hexapoda</taxon>
        <taxon>Insecta</taxon>
        <taxon>Pterygota</taxon>
        <taxon>Neoptera</taxon>
        <taxon>Endopterygota</taxon>
        <taxon>Diptera</taxon>
        <taxon>Brachycera</taxon>
        <taxon>Muscomorpha</taxon>
        <taxon>Tephritoidea</taxon>
        <taxon>Tephritidae</taxon>
        <taxon>Bactrocera</taxon>
        <taxon>Bactrocera</taxon>
    </lineage>
</organism>
<evidence type="ECO:0000256" key="8">
    <source>
        <dbReference type="ARBA" id="ARBA00023098"/>
    </source>
</evidence>
<dbReference type="InterPro" id="IPR036291">
    <property type="entry name" value="NAD(P)-bd_dom_sf"/>
</dbReference>
<feature type="domain" description="Fatty acyl-CoA reductase C-terminal" evidence="12">
    <location>
        <begin position="379"/>
        <end position="471"/>
    </location>
</feature>
<reference evidence="14" key="1">
    <citation type="submission" date="2015-06" db="EMBL/GenBank/DDBJ databases">
        <authorList>
            <person name="Hoefler B.C."/>
            <person name="Straight P.D."/>
        </authorList>
    </citation>
    <scope>NUCLEOTIDE SEQUENCE</scope>
</reference>
<keyword evidence="5 11" id="KW-0521">NADP</keyword>
<dbReference type="CDD" id="cd05236">
    <property type="entry name" value="FAR-N_SDR_e"/>
    <property type="match status" value="1"/>
</dbReference>
<keyword evidence="7 11" id="KW-0560">Oxidoreductase</keyword>
<dbReference type="EMBL" id="GDHF01004796">
    <property type="protein sequence ID" value="JAI47518.1"/>
    <property type="molecule type" value="Transcribed_RNA"/>
</dbReference>
<keyword evidence="4 11" id="KW-0812">Transmembrane</keyword>
<comment type="catalytic activity">
    <reaction evidence="10 11">
        <text>a long-chain fatty acyl-CoA + 2 NADPH + 2 H(+) = a long-chain primary fatty alcohol + 2 NADP(+) + CoA</text>
        <dbReference type="Rhea" id="RHEA:52716"/>
        <dbReference type="ChEBI" id="CHEBI:15378"/>
        <dbReference type="ChEBI" id="CHEBI:57287"/>
        <dbReference type="ChEBI" id="CHEBI:57783"/>
        <dbReference type="ChEBI" id="CHEBI:58349"/>
        <dbReference type="ChEBI" id="CHEBI:77396"/>
        <dbReference type="ChEBI" id="CHEBI:83139"/>
        <dbReference type="EC" id="1.2.1.84"/>
    </reaction>
</comment>
<dbReference type="GO" id="GO:0005777">
    <property type="term" value="C:peroxisome"/>
    <property type="evidence" value="ECO:0007669"/>
    <property type="project" value="TreeGrafter"/>
</dbReference>
<dbReference type="InterPro" id="IPR026055">
    <property type="entry name" value="FAR"/>
</dbReference>
<evidence type="ECO:0000256" key="1">
    <source>
        <dbReference type="ARBA" id="ARBA00004141"/>
    </source>
</evidence>
<evidence type="ECO:0000259" key="12">
    <source>
        <dbReference type="Pfam" id="PF03015"/>
    </source>
</evidence>
<evidence type="ECO:0000256" key="11">
    <source>
        <dbReference type="RuleBase" id="RU363097"/>
    </source>
</evidence>
<comment type="function">
    <text evidence="11">Catalyzes the reduction of fatty acyl-CoA to fatty alcohols.</text>
</comment>
<dbReference type="PANTHER" id="PTHR11011">
    <property type="entry name" value="MALE STERILITY PROTEIN 2-RELATED"/>
    <property type="match status" value="1"/>
</dbReference>
<keyword evidence="8 11" id="KW-0443">Lipid metabolism</keyword>
<evidence type="ECO:0000259" key="13">
    <source>
        <dbReference type="Pfam" id="PF07993"/>
    </source>
</evidence>
<evidence type="ECO:0000256" key="5">
    <source>
        <dbReference type="ARBA" id="ARBA00022857"/>
    </source>
</evidence>
<dbReference type="Pfam" id="PF07993">
    <property type="entry name" value="NAD_binding_4"/>
    <property type="match status" value="1"/>
</dbReference>
<accession>A0A0K8W8I9</accession>
<protein>
    <recommendedName>
        <fullName evidence="11">Fatty acyl-CoA reductase</fullName>
        <ecNumber evidence="11">1.2.1.84</ecNumber>
    </recommendedName>
</protein>
<evidence type="ECO:0000256" key="9">
    <source>
        <dbReference type="ARBA" id="ARBA00023136"/>
    </source>
</evidence>